<dbReference type="GO" id="GO:0005654">
    <property type="term" value="C:nucleoplasm"/>
    <property type="evidence" value="ECO:0007669"/>
    <property type="project" value="TreeGrafter"/>
</dbReference>
<reference evidence="14" key="1">
    <citation type="submission" date="2025-08" db="UniProtKB">
        <authorList>
            <consortium name="Ensembl"/>
        </authorList>
    </citation>
    <scope>IDENTIFICATION</scope>
</reference>
<dbReference type="Pfam" id="PF22645">
    <property type="entry name" value="GKRP_SIS_N"/>
    <property type="match status" value="1"/>
</dbReference>
<evidence type="ECO:0000256" key="6">
    <source>
        <dbReference type="ARBA" id="ARBA00023128"/>
    </source>
</evidence>
<keyword evidence="15" id="KW-1185">Reference proteome</keyword>
<dbReference type="Ensembl" id="ENSLLET00000011211.1">
    <property type="protein sequence ID" value="ENSLLEP00000010793.1"/>
    <property type="gene ID" value="ENSLLEG00000006864.1"/>
</dbReference>
<dbReference type="Gene3D" id="3.40.50.12620">
    <property type="match status" value="1"/>
</dbReference>
<evidence type="ECO:0000256" key="4">
    <source>
        <dbReference type="ARBA" id="ARBA00022490"/>
    </source>
</evidence>
<dbReference type="InterPro" id="IPR054017">
    <property type="entry name" value="GKRP_SIS_2"/>
</dbReference>
<dbReference type="FunFam" id="1.10.8.1080:FF:000002">
    <property type="entry name" value="Glucokinase regulatory protein"/>
    <property type="match status" value="1"/>
</dbReference>
<dbReference type="GO" id="GO:0030246">
    <property type="term" value="F:carbohydrate binding"/>
    <property type="evidence" value="ECO:0007669"/>
    <property type="project" value="TreeGrafter"/>
</dbReference>
<dbReference type="Pfam" id="PF22198">
    <property type="entry name" value="GKRP_SIS_2"/>
    <property type="match status" value="1"/>
</dbReference>
<evidence type="ECO:0000256" key="9">
    <source>
        <dbReference type="ARBA" id="ARBA00060904"/>
    </source>
</evidence>
<protein>
    <recommendedName>
        <fullName evidence="11">Glucokinase regulatory protein</fullName>
    </recommendedName>
</protein>
<dbReference type="AlphaFoldDB" id="A0A8C5MBX2"/>
<keyword evidence="8" id="KW-0119">Carbohydrate metabolism</keyword>
<dbReference type="Pfam" id="PF20741">
    <property type="entry name" value="GKRP-like_C"/>
    <property type="match status" value="1"/>
</dbReference>
<dbReference type="PANTHER" id="PTHR10088:SF4">
    <property type="entry name" value="GLUCOKINASE REGULATORY PROTEIN"/>
    <property type="match status" value="1"/>
</dbReference>
<evidence type="ECO:0000256" key="3">
    <source>
        <dbReference type="ARBA" id="ARBA00004496"/>
    </source>
</evidence>
<comment type="subcellular location">
    <subcellularLocation>
        <location evidence="3">Cytoplasm</location>
    </subcellularLocation>
    <subcellularLocation>
        <location evidence="2">Mitochondrion</location>
    </subcellularLocation>
    <subcellularLocation>
        <location evidence="1">Nucleus</location>
    </subcellularLocation>
</comment>
<dbReference type="Gene3D" id="3.40.50.10490">
    <property type="entry name" value="Glucose-6-phosphate isomerase like protein, domain 1"/>
    <property type="match status" value="1"/>
</dbReference>
<keyword evidence="6" id="KW-0496">Mitochondrion</keyword>
<evidence type="ECO:0000256" key="10">
    <source>
        <dbReference type="ARBA" id="ARBA00065019"/>
    </source>
</evidence>
<comment type="subunit">
    <text evidence="10">Interacts (fructose 6-phosphate bound form) with GCK.</text>
</comment>
<dbReference type="SUPFAM" id="SSF53697">
    <property type="entry name" value="SIS domain"/>
    <property type="match status" value="2"/>
</dbReference>
<reference evidence="14" key="2">
    <citation type="submission" date="2025-09" db="UniProtKB">
        <authorList>
            <consortium name="Ensembl"/>
        </authorList>
    </citation>
    <scope>IDENTIFICATION</scope>
</reference>
<dbReference type="GO" id="GO:0005739">
    <property type="term" value="C:mitochondrion"/>
    <property type="evidence" value="ECO:0007669"/>
    <property type="project" value="UniProtKB-SubCell"/>
</dbReference>
<feature type="domain" description="SIS" evidence="13">
    <location>
        <begin position="319"/>
        <end position="498"/>
    </location>
</feature>
<evidence type="ECO:0000256" key="5">
    <source>
        <dbReference type="ARBA" id="ARBA00022737"/>
    </source>
</evidence>
<name>A0A8C5MBX2_9ANUR</name>
<dbReference type="InterPro" id="IPR046348">
    <property type="entry name" value="SIS_dom_sf"/>
</dbReference>
<keyword evidence="4" id="KW-0963">Cytoplasm</keyword>
<evidence type="ECO:0000259" key="13">
    <source>
        <dbReference type="PROSITE" id="PS51464"/>
    </source>
</evidence>
<comment type="similarity">
    <text evidence="9">Belongs to the GCKR family.</text>
</comment>
<dbReference type="GO" id="GO:0070095">
    <property type="term" value="F:fructose-6-phosphate binding"/>
    <property type="evidence" value="ECO:0007669"/>
    <property type="project" value="TreeGrafter"/>
</dbReference>
<dbReference type="PROSITE" id="PS51464">
    <property type="entry name" value="SIS"/>
    <property type="match status" value="2"/>
</dbReference>
<dbReference type="GO" id="GO:0005829">
    <property type="term" value="C:cytosol"/>
    <property type="evidence" value="ECO:0007669"/>
    <property type="project" value="TreeGrafter"/>
</dbReference>
<dbReference type="Gene3D" id="1.10.8.1080">
    <property type="match status" value="1"/>
</dbReference>
<dbReference type="GO" id="GO:0042593">
    <property type="term" value="P:glucose homeostasis"/>
    <property type="evidence" value="ECO:0007669"/>
    <property type="project" value="TreeGrafter"/>
</dbReference>
<dbReference type="InterPro" id="IPR001347">
    <property type="entry name" value="SIS_dom"/>
</dbReference>
<dbReference type="OrthoDB" id="311172at2759"/>
<dbReference type="GeneTree" id="ENSGT00390000005345"/>
<evidence type="ECO:0000256" key="2">
    <source>
        <dbReference type="ARBA" id="ARBA00004173"/>
    </source>
</evidence>
<accession>A0A8C5MBX2</accession>
<keyword evidence="7" id="KW-0539">Nucleus</keyword>
<evidence type="ECO:0000313" key="15">
    <source>
        <dbReference type="Proteomes" id="UP000694569"/>
    </source>
</evidence>
<keyword evidence="5" id="KW-0677">Repeat</keyword>
<feature type="domain" description="SIS" evidence="13">
    <location>
        <begin position="90"/>
        <end position="283"/>
    </location>
</feature>
<dbReference type="Proteomes" id="UP000694569">
    <property type="component" value="Unplaced"/>
</dbReference>
<organism evidence="14 15">
    <name type="scientific">Leptobrachium leishanense</name>
    <name type="common">Leishan spiny toad</name>
    <dbReference type="NCBI Taxonomy" id="445787"/>
    <lineage>
        <taxon>Eukaryota</taxon>
        <taxon>Metazoa</taxon>
        <taxon>Chordata</taxon>
        <taxon>Craniata</taxon>
        <taxon>Vertebrata</taxon>
        <taxon>Euteleostomi</taxon>
        <taxon>Amphibia</taxon>
        <taxon>Batrachia</taxon>
        <taxon>Anura</taxon>
        <taxon>Pelobatoidea</taxon>
        <taxon>Megophryidae</taxon>
        <taxon>Leptobrachium</taxon>
    </lineage>
</organism>
<feature type="region of interest" description="Disordered" evidence="12">
    <location>
        <begin position="603"/>
        <end position="622"/>
    </location>
</feature>
<gene>
    <name evidence="14" type="primary">GCKR</name>
</gene>
<proteinExistence type="inferred from homology"/>
<dbReference type="GO" id="GO:0019899">
    <property type="term" value="F:enzyme binding"/>
    <property type="evidence" value="ECO:0007669"/>
    <property type="project" value="TreeGrafter"/>
</dbReference>
<evidence type="ECO:0000256" key="7">
    <source>
        <dbReference type="ARBA" id="ARBA00023242"/>
    </source>
</evidence>
<sequence length="622" mass="68708">MRGSRKYKHVIETPDPGKWELPGYEETLPISEKSNPITRELDKADPVQLVQLLRDCDAEIFQEEDESPIHYERLYSESTLKRVEEVAKRVQEILKSPDEGLIVLSGCGTSGRLAMLLSNSFNRLLKGLHKTPCYTYIISGGDRSIVTSQEAPEDNPRLGAEELQRVCEGKKQVVYIGISCGLSAPFIAGQLEFCMKNLDKFLPVLVGFNPVNMARNESIEGSHFTFRQVAERMQSLQDGQRAFILNPAVGPEGICGSSRMKGGSATKILLETLFLFAHKAESNVAVTEKCLLEILRTYERAHKVTYSQSKKIAALTKQCATSLQKKGHFYILGWGTLGLMGIMDAAECPPSFQADCGDVRGFVRGGYNSLENKEGDLSSAGPEFAISHDDFVKSVLPSLSETDTVLFIFTLDDDLSEVEKLVTQVKEKTSNVHAISHAIAGQYMPTSTKKIIPNVIGVTWPILFLEYEGAFIQKFQRELSTKWILNTVTSGAHVLKGKVFKNFMVDFKIANSKLFHRAVSVLQRLSGHSQHRCTEALLRAIYGVQDLPDQIKNAAITKHAEEASSKEKVVPTAIVSLLRSCTFQESRARLDASSTVRAAIESSLNVPGRKRGAESTDSGGHS</sequence>
<dbReference type="GO" id="GO:0009750">
    <property type="term" value="P:response to fructose"/>
    <property type="evidence" value="ECO:0007669"/>
    <property type="project" value="TreeGrafter"/>
</dbReference>
<dbReference type="PANTHER" id="PTHR10088">
    <property type="entry name" value="GLUCOKINASE REGULATORY PROTEIN"/>
    <property type="match status" value="1"/>
</dbReference>
<evidence type="ECO:0000256" key="11">
    <source>
        <dbReference type="ARBA" id="ARBA00073034"/>
    </source>
</evidence>
<evidence type="ECO:0000256" key="12">
    <source>
        <dbReference type="SAM" id="MobiDB-lite"/>
    </source>
</evidence>
<dbReference type="GO" id="GO:1901135">
    <property type="term" value="P:carbohydrate derivative metabolic process"/>
    <property type="evidence" value="ECO:0007669"/>
    <property type="project" value="InterPro"/>
</dbReference>
<dbReference type="GO" id="GO:0019210">
    <property type="term" value="F:kinase inhibitor activity"/>
    <property type="evidence" value="ECO:0007669"/>
    <property type="project" value="UniProtKB-ARBA"/>
</dbReference>
<dbReference type="FunFam" id="3.40.50.12620:FF:000001">
    <property type="entry name" value="Glucokinase regulatory protein"/>
    <property type="match status" value="1"/>
</dbReference>
<dbReference type="InterPro" id="IPR040190">
    <property type="entry name" value="MURQ/GCKR"/>
</dbReference>
<evidence type="ECO:0000256" key="1">
    <source>
        <dbReference type="ARBA" id="ARBA00004123"/>
    </source>
</evidence>
<dbReference type="FunFam" id="3.40.50.10490:FF:000033">
    <property type="entry name" value="Glucokinase regulatory protein"/>
    <property type="match status" value="1"/>
</dbReference>
<evidence type="ECO:0000313" key="14">
    <source>
        <dbReference type="Ensembl" id="ENSLLEP00000010793.1"/>
    </source>
</evidence>
<evidence type="ECO:0000256" key="8">
    <source>
        <dbReference type="ARBA" id="ARBA00023277"/>
    </source>
</evidence>